<organism evidence="3 4">
    <name type="scientific">Longispora fulva</name>
    <dbReference type="NCBI Taxonomy" id="619741"/>
    <lineage>
        <taxon>Bacteria</taxon>
        <taxon>Bacillati</taxon>
        <taxon>Actinomycetota</taxon>
        <taxon>Actinomycetes</taxon>
        <taxon>Micromonosporales</taxon>
        <taxon>Micromonosporaceae</taxon>
        <taxon>Longispora</taxon>
    </lineage>
</organism>
<dbReference type="Proteomes" id="UP000622552">
    <property type="component" value="Unassembled WGS sequence"/>
</dbReference>
<dbReference type="Gene3D" id="3.40.630.30">
    <property type="match status" value="1"/>
</dbReference>
<dbReference type="InterPro" id="IPR016181">
    <property type="entry name" value="Acyl_CoA_acyltransferase"/>
</dbReference>
<keyword evidence="1" id="KW-0046">Antibiotic resistance</keyword>
<dbReference type="RefSeq" id="WP_197004395.1">
    <property type="nucleotide sequence ID" value="NZ_BONS01000020.1"/>
</dbReference>
<protein>
    <submittedName>
        <fullName evidence="3">Aminoglycoside 6'-N-acetyltransferase</fullName>
        <ecNumber evidence="3">2.3.1.82</ecNumber>
    </submittedName>
</protein>
<dbReference type="InterPro" id="IPR000182">
    <property type="entry name" value="GNAT_dom"/>
</dbReference>
<dbReference type="EC" id="2.3.1.82" evidence="3"/>
<dbReference type="GO" id="GO:0046677">
    <property type="term" value="P:response to antibiotic"/>
    <property type="evidence" value="ECO:0007669"/>
    <property type="project" value="UniProtKB-KW"/>
</dbReference>
<dbReference type="SUPFAM" id="SSF55729">
    <property type="entry name" value="Acyl-CoA N-acyltransferases (Nat)"/>
    <property type="match status" value="1"/>
</dbReference>
<keyword evidence="3" id="KW-0012">Acyltransferase</keyword>
<accession>A0A8J7GJ90</accession>
<keyword evidence="3" id="KW-0808">Transferase</keyword>
<sequence length="174" mass="18459">MSVELRPLTRADFPALLRWLRADHVRAWWPNVPAALDAVERKYGPRVDGVSATRVFVIEVDGVPAGIVQCYRHADYPVWEKDVGLAGAAGLDYLVGEPDQLGRGVGAAAIGAAVPVAAALYPEVSQVVAVPQAANRGSCRALERAGFTLVAVRDLESDDPSDAGPSAIYSRAAR</sequence>
<dbReference type="Pfam" id="PF13523">
    <property type="entry name" value="Acetyltransf_8"/>
    <property type="match status" value="1"/>
</dbReference>
<feature type="domain" description="N-acetyltransferase" evidence="2">
    <location>
        <begin position="3"/>
        <end position="174"/>
    </location>
</feature>
<proteinExistence type="predicted"/>
<evidence type="ECO:0000313" key="3">
    <source>
        <dbReference type="EMBL" id="MBG6137543.1"/>
    </source>
</evidence>
<dbReference type="PROSITE" id="PS51186">
    <property type="entry name" value="GNAT"/>
    <property type="match status" value="1"/>
</dbReference>
<evidence type="ECO:0000256" key="1">
    <source>
        <dbReference type="ARBA" id="ARBA00023251"/>
    </source>
</evidence>
<keyword evidence="4" id="KW-1185">Reference proteome</keyword>
<name>A0A8J7GJ90_9ACTN</name>
<evidence type="ECO:0000313" key="4">
    <source>
        <dbReference type="Proteomes" id="UP000622552"/>
    </source>
</evidence>
<evidence type="ECO:0000259" key="2">
    <source>
        <dbReference type="PROSITE" id="PS51186"/>
    </source>
</evidence>
<dbReference type="AlphaFoldDB" id="A0A8J7GJ90"/>
<dbReference type="GO" id="GO:0047663">
    <property type="term" value="F:aminoglycoside 6'-N-acetyltransferase activity"/>
    <property type="evidence" value="ECO:0007669"/>
    <property type="project" value="UniProtKB-EC"/>
</dbReference>
<reference evidence="3" key="1">
    <citation type="submission" date="2020-11" db="EMBL/GenBank/DDBJ databases">
        <title>Sequencing the genomes of 1000 actinobacteria strains.</title>
        <authorList>
            <person name="Klenk H.-P."/>
        </authorList>
    </citation>
    <scope>NUCLEOTIDE SEQUENCE</scope>
    <source>
        <strain evidence="3">DSM 45356</strain>
    </source>
</reference>
<dbReference type="PANTHER" id="PTHR31438:SF1">
    <property type="entry name" value="LYSINE N-ACYLTRANSFERASE C17G9.06C-RELATED"/>
    <property type="match status" value="1"/>
</dbReference>
<comment type="caution">
    <text evidence="3">The sequence shown here is derived from an EMBL/GenBank/DDBJ whole genome shotgun (WGS) entry which is preliminary data.</text>
</comment>
<gene>
    <name evidence="3" type="ORF">IW245_003737</name>
</gene>
<dbReference type="EMBL" id="JADOUF010000001">
    <property type="protein sequence ID" value="MBG6137543.1"/>
    <property type="molecule type" value="Genomic_DNA"/>
</dbReference>
<dbReference type="PANTHER" id="PTHR31438">
    <property type="entry name" value="LYSINE N-ACYLTRANSFERASE C17G9.06C-RELATED"/>
    <property type="match status" value="1"/>
</dbReference>